<proteinExistence type="predicted"/>
<evidence type="ECO:0000256" key="1">
    <source>
        <dbReference type="SAM" id="MobiDB-lite"/>
    </source>
</evidence>
<dbReference type="AlphaFoldDB" id="A0A1N7RXN3"/>
<keyword evidence="3" id="KW-1185">Reference proteome</keyword>
<dbReference type="Proteomes" id="UP000187012">
    <property type="component" value="Unassembled WGS sequence"/>
</dbReference>
<evidence type="ECO:0000313" key="3">
    <source>
        <dbReference type="Proteomes" id="UP000187012"/>
    </source>
</evidence>
<reference evidence="2 3" key="1">
    <citation type="submission" date="2016-12" db="EMBL/GenBank/DDBJ databases">
        <authorList>
            <person name="Song W.-J."/>
            <person name="Kurnit D.M."/>
        </authorList>
    </citation>
    <scope>NUCLEOTIDE SEQUENCE [LARGE SCALE GENOMIC DNA]</scope>
    <source>
        <strain evidence="2 3">STM7296</strain>
    </source>
</reference>
<protein>
    <submittedName>
        <fullName evidence="2">Uncharacterized protein</fullName>
    </submittedName>
</protein>
<dbReference type="EMBL" id="CYGX02000023">
    <property type="protein sequence ID" value="SIT39886.1"/>
    <property type="molecule type" value="Genomic_DNA"/>
</dbReference>
<sequence length="67" mass="7348">MVDRCAPGCAQPAWLDLHPSGVEQFHEERRELAQTNKRPMKTGTAVSHMGQYSAVSLPTNAAELDDP</sequence>
<organism evidence="2 3">
    <name type="scientific">Paraburkholderia ribeironis</name>
    <dbReference type="NCBI Taxonomy" id="1247936"/>
    <lineage>
        <taxon>Bacteria</taxon>
        <taxon>Pseudomonadati</taxon>
        <taxon>Pseudomonadota</taxon>
        <taxon>Betaproteobacteria</taxon>
        <taxon>Burkholderiales</taxon>
        <taxon>Burkholderiaceae</taxon>
        <taxon>Paraburkholderia</taxon>
    </lineage>
</organism>
<gene>
    <name evidence="2" type="ORF">BN2475_230040</name>
</gene>
<name>A0A1N7RXN3_9BURK</name>
<evidence type="ECO:0000313" key="2">
    <source>
        <dbReference type="EMBL" id="SIT39886.1"/>
    </source>
</evidence>
<feature type="region of interest" description="Disordered" evidence="1">
    <location>
        <begin position="33"/>
        <end position="67"/>
    </location>
</feature>
<dbReference type="STRING" id="1247936.BN2475_230040"/>
<accession>A0A1N7RXN3</accession>